<dbReference type="AlphaFoldDB" id="A0A0M0K7W8"/>
<sequence>MMRLLHVCLSDELFSEFLQRDKKLTRTQLDGKAKNSFWHSVAITFCDPSKTFDLIDFPGVESDRYTNLKAGLLPTTYALTAEKAKKEFGDFRTLLTKIYTRFKQSGEGDDVDEEKTAQEMQEGVTKPHGSYAAAS</sequence>
<evidence type="ECO:0000256" key="1">
    <source>
        <dbReference type="SAM" id="MobiDB-lite"/>
    </source>
</evidence>
<feature type="region of interest" description="Disordered" evidence="1">
    <location>
        <begin position="105"/>
        <end position="135"/>
    </location>
</feature>
<dbReference type="EMBL" id="JWZX01001209">
    <property type="protein sequence ID" value="KOO34468.1"/>
    <property type="molecule type" value="Genomic_DNA"/>
</dbReference>
<comment type="caution">
    <text evidence="2">The sequence shown here is derived from an EMBL/GenBank/DDBJ whole genome shotgun (WGS) entry which is preliminary data.</text>
</comment>
<gene>
    <name evidence="2" type="ORF">Ctob_016630</name>
</gene>
<protein>
    <submittedName>
        <fullName evidence="2">Uncharacterized protein</fullName>
    </submittedName>
</protein>
<evidence type="ECO:0000313" key="2">
    <source>
        <dbReference type="EMBL" id="KOO34468.1"/>
    </source>
</evidence>
<proteinExistence type="predicted"/>
<name>A0A0M0K7W8_9EUKA</name>
<accession>A0A0M0K7W8</accession>
<reference evidence="3" key="1">
    <citation type="journal article" date="2015" name="PLoS Genet.">
        <title>Genome Sequence and Transcriptome Analyses of Chrysochromulina tobin: Metabolic Tools for Enhanced Algal Fitness in the Prominent Order Prymnesiales (Haptophyceae).</title>
        <authorList>
            <person name="Hovde B.T."/>
            <person name="Deodato C.R."/>
            <person name="Hunsperger H.M."/>
            <person name="Ryken S.A."/>
            <person name="Yost W."/>
            <person name="Jha R.K."/>
            <person name="Patterson J."/>
            <person name="Monnat R.J. Jr."/>
            <person name="Barlow S.B."/>
            <person name="Starkenburg S.R."/>
            <person name="Cattolico R.A."/>
        </authorList>
    </citation>
    <scope>NUCLEOTIDE SEQUENCE</scope>
    <source>
        <strain evidence="3">CCMP291</strain>
    </source>
</reference>
<keyword evidence="3" id="KW-1185">Reference proteome</keyword>
<organism evidence="2 3">
    <name type="scientific">Chrysochromulina tobinii</name>
    <dbReference type="NCBI Taxonomy" id="1460289"/>
    <lineage>
        <taxon>Eukaryota</taxon>
        <taxon>Haptista</taxon>
        <taxon>Haptophyta</taxon>
        <taxon>Prymnesiophyceae</taxon>
        <taxon>Prymnesiales</taxon>
        <taxon>Chrysochromulinaceae</taxon>
        <taxon>Chrysochromulina</taxon>
    </lineage>
</organism>
<evidence type="ECO:0000313" key="3">
    <source>
        <dbReference type="Proteomes" id="UP000037460"/>
    </source>
</evidence>
<dbReference type="Proteomes" id="UP000037460">
    <property type="component" value="Unassembled WGS sequence"/>
</dbReference>